<dbReference type="AlphaFoldDB" id="A0AAD6ULM5"/>
<name>A0AAD6ULM5_9AGAR</name>
<keyword evidence="3" id="KW-1185">Reference proteome</keyword>
<evidence type="ECO:0000313" key="3">
    <source>
        <dbReference type="Proteomes" id="UP001219525"/>
    </source>
</evidence>
<accession>A0AAD6ULM5</accession>
<reference evidence="2" key="1">
    <citation type="submission" date="2023-03" db="EMBL/GenBank/DDBJ databases">
        <title>Massive genome expansion in bonnet fungi (Mycena s.s.) driven by repeated elements and novel gene families across ecological guilds.</title>
        <authorList>
            <consortium name="Lawrence Berkeley National Laboratory"/>
            <person name="Harder C.B."/>
            <person name="Miyauchi S."/>
            <person name="Viragh M."/>
            <person name="Kuo A."/>
            <person name="Thoen E."/>
            <person name="Andreopoulos B."/>
            <person name="Lu D."/>
            <person name="Skrede I."/>
            <person name="Drula E."/>
            <person name="Henrissat B."/>
            <person name="Morin E."/>
            <person name="Kohler A."/>
            <person name="Barry K."/>
            <person name="LaButti K."/>
            <person name="Morin E."/>
            <person name="Salamov A."/>
            <person name="Lipzen A."/>
            <person name="Mereny Z."/>
            <person name="Hegedus B."/>
            <person name="Baldrian P."/>
            <person name="Stursova M."/>
            <person name="Weitz H."/>
            <person name="Taylor A."/>
            <person name="Grigoriev I.V."/>
            <person name="Nagy L.G."/>
            <person name="Martin F."/>
            <person name="Kauserud H."/>
        </authorList>
    </citation>
    <scope>NUCLEOTIDE SEQUENCE</scope>
    <source>
        <strain evidence="2">9144</strain>
    </source>
</reference>
<comment type="caution">
    <text evidence="2">The sequence shown here is derived from an EMBL/GenBank/DDBJ whole genome shotgun (WGS) entry which is preliminary data.</text>
</comment>
<feature type="compositionally biased region" description="Basic residues" evidence="1">
    <location>
        <begin position="101"/>
        <end position="119"/>
    </location>
</feature>
<protein>
    <submittedName>
        <fullName evidence="2">Uncharacterized protein</fullName>
    </submittedName>
</protein>
<evidence type="ECO:0000313" key="2">
    <source>
        <dbReference type="EMBL" id="KAJ7190233.1"/>
    </source>
</evidence>
<sequence>SALSPLSAAGFRIIPLLVSRIYRSGHTLALVVHYNLPLSTSHTHFTIMPTRSVIYMNALLQTGPPPILPLPPLQAQKATRVQSANIRCASAWPTWPARPSSRNRRRFAASHPAPRHCRSGRAQQAPSPRDATRAGRPETPPVKVALNMRQPIQPLHAKVALVPAPPALWVCTAGDETDVSSVVPPRRRGSAQSALEAKGEARGAPVTYELGGAHLSLVVGCDPHCALWPQISSDTTRFGPSTFALPSSYTLRGSDSPAGDHAVTRLELGSGAHTMAMAKATATLGDYLTSSYVSCGSDSPAGTIWVLGDLVAAFCTRWKSAGD</sequence>
<dbReference type="EMBL" id="JARJCW010000154">
    <property type="protein sequence ID" value="KAJ7190233.1"/>
    <property type="molecule type" value="Genomic_DNA"/>
</dbReference>
<proteinExistence type="predicted"/>
<dbReference type="Proteomes" id="UP001219525">
    <property type="component" value="Unassembled WGS sequence"/>
</dbReference>
<organism evidence="2 3">
    <name type="scientific">Mycena pura</name>
    <dbReference type="NCBI Taxonomy" id="153505"/>
    <lineage>
        <taxon>Eukaryota</taxon>
        <taxon>Fungi</taxon>
        <taxon>Dikarya</taxon>
        <taxon>Basidiomycota</taxon>
        <taxon>Agaricomycotina</taxon>
        <taxon>Agaricomycetes</taxon>
        <taxon>Agaricomycetidae</taxon>
        <taxon>Agaricales</taxon>
        <taxon>Marasmiineae</taxon>
        <taxon>Mycenaceae</taxon>
        <taxon>Mycena</taxon>
    </lineage>
</organism>
<evidence type="ECO:0000256" key="1">
    <source>
        <dbReference type="SAM" id="MobiDB-lite"/>
    </source>
</evidence>
<feature type="non-terminal residue" evidence="2">
    <location>
        <position position="323"/>
    </location>
</feature>
<feature type="region of interest" description="Disordered" evidence="1">
    <location>
        <begin position="96"/>
        <end position="139"/>
    </location>
</feature>
<gene>
    <name evidence="2" type="ORF">GGX14DRAFT_606318</name>
</gene>